<gene>
    <name evidence="4" type="ORF">IFM89_004081</name>
</gene>
<dbReference type="Gene3D" id="3.10.110.10">
    <property type="entry name" value="Ubiquitin Conjugating Enzyme"/>
    <property type="match status" value="1"/>
</dbReference>
<dbReference type="SUPFAM" id="SSF54495">
    <property type="entry name" value="UBC-like"/>
    <property type="match status" value="1"/>
</dbReference>
<dbReference type="EMBL" id="JADFTS010000008">
    <property type="protein sequence ID" value="KAF9591396.1"/>
    <property type="molecule type" value="Genomic_DNA"/>
</dbReference>
<dbReference type="AlphaFoldDB" id="A0A835H2J4"/>
<dbReference type="PANTHER" id="PTHR46116:SF41">
    <property type="entry name" value="UBIQUITIN-CONJUGATING ENZYME E2 25-RELATED"/>
    <property type="match status" value="1"/>
</dbReference>
<evidence type="ECO:0000313" key="4">
    <source>
        <dbReference type="EMBL" id="KAF9591396.1"/>
    </source>
</evidence>
<keyword evidence="3" id="KW-0812">Transmembrane</keyword>
<keyword evidence="3" id="KW-0472">Membrane</keyword>
<dbReference type="PANTHER" id="PTHR46116">
    <property type="entry name" value="(E3-INDEPENDENT) E2 UBIQUITIN-CONJUGATING ENZYME"/>
    <property type="match status" value="1"/>
</dbReference>
<organism evidence="4 5">
    <name type="scientific">Coptis chinensis</name>
    <dbReference type="NCBI Taxonomy" id="261450"/>
    <lineage>
        <taxon>Eukaryota</taxon>
        <taxon>Viridiplantae</taxon>
        <taxon>Streptophyta</taxon>
        <taxon>Embryophyta</taxon>
        <taxon>Tracheophyta</taxon>
        <taxon>Spermatophyta</taxon>
        <taxon>Magnoliopsida</taxon>
        <taxon>Ranunculales</taxon>
        <taxon>Ranunculaceae</taxon>
        <taxon>Coptidoideae</taxon>
        <taxon>Coptis</taxon>
    </lineage>
</organism>
<evidence type="ECO:0000256" key="3">
    <source>
        <dbReference type="SAM" id="Phobius"/>
    </source>
</evidence>
<dbReference type="InterPro" id="IPR016135">
    <property type="entry name" value="UBQ-conjugating_enzyme/RWD"/>
</dbReference>
<keyword evidence="1" id="KW-0808">Transferase</keyword>
<evidence type="ECO:0000313" key="5">
    <source>
        <dbReference type="Proteomes" id="UP000631114"/>
    </source>
</evidence>
<evidence type="ECO:0000256" key="2">
    <source>
        <dbReference type="ARBA" id="ARBA00022786"/>
    </source>
</evidence>
<comment type="caution">
    <text evidence="4">The sequence shown here is derived from an EMBL/GenBank/DDBJ whole genome shotgun (WGS) entry which is preliminary data.</text>
</comment>
<proteinExistence type="predicted"/>
<dbReference type="Proteomes" id="UP000631114">
    <property type="component" value="Unassembled WGS sequence"/>
</dbReference>
<evidence type="ECO:0000256" key="1">
    <source>
        <dbReference type="ARBA" id="ARBA00022679"/>
    </source>
</evidence>
<dbReference type="GO" id="GO:0061631">
    <property type="term" value="F:ubiquitin conjugating enzyme activity"/>
    <property type="evidence" value="ECO:0007669"/>
    <property type="project" value="TreeGrafter"/>
</dbReference>
<keyword evidence="5" id="KW-1185">Reference proteome</keyword>
<sequence>MEINHNDKQHAVHMLASTFGNNEANGVGGYSQGGESTSAAPSSTILPGCYTLTIAAGFALATIFVRVYEERMDQLFRAAIIGTPGTPNHDGLFFFDILFPSAYPDVPPCIYGLYHVCGLDAPALSERIRSFSVCEESYYIRKYLGYNVIGIILYPETVMGGFIVMASRGFVRKVPVRKEKKDVLVQTIEVSYSVHGEMGNRDQGPGKSLDVEGCGLEPSTLAKKPQELMIFEAPRGSVETKLRLISLKRIPHAANFVFVKANPRKAAPLGSHTLQRPVFN</sequence>
<protein>
    <submittedName>
        <fullName evidence="4">Uncharacterized protein</fullName>
    </submittedName>
</protein>
<keyword evidence="3" id="KW-1133">Transmembrane helix</keyword>
<feature type="transmembrane region" description="Helical" evidence="3">
    <location>
        <begin position="45"/>
        <end position="68"/>
    </location>
</feature>
<name>A0A835H2J4_9MAGN</name>
<accession>A0A835H2J4</accession>
<reference evidence="4 5" key="1">
    <citation type="submission" date="2020-10" db="EMBL/GenBank/DDBJ databases">
        <title>The Coptis chinensis genome and diversification of protoberbering-type alkaloids.</title>
        <authorList>
            <person name="Wang B."/>
            <person name="Shu S."/>
            <person name="Song C."/>
            <person name="Liu Y."/>
        </authorList>
    </citation>
    <scope>NUCLEOTIDE SEQUENCE [LARGE SCALE GENOMIC DNA]</scope>
    <source>
        <strain evidence="4">HL-2020</strain>
        <tissue evidence="4">Leaf</tissue>
    </source>
</reference>
<dbReference type="OrthoDB" id="47801at2759"/>
<keyword evidence="2" id="KW-0833">Ubl conjugation pathway</keyword>